<evidence type="ECO:0000313" key="19">
    <source>
        <dbReference type="Proteomes" id="UP000000323"/>
    </source>
</evidence>
<evidence type="ECO:0000256" key="6">
    <source>
        <dbReference type="ARBA" id="ARBA00017290"/>
    </source>
</evidence>
<evidence type="ECO:0000256" key="1">
    <source>
        <dbReference type="ARBA" id="ARBA00001960"/>
    </source>
</evidence>
<dbReference type="InterPro" id="IPR028096">
    <property type="entry name" value="EfeO_Cupredoxin"/>
</dbReference>
<evidence type="ECO:0000256" key="9">
    <source>
        <dbReference type="ARBA" id="ARBA00023002"/>
    </source>
</evidence>
<comment type="cofactor">
    <cofactor evidence="2 12">
        <name>Cu(2+)</name>
        <dbReference type="ChEBI" id="CHEBI:29036"/>
    </cofactor>
</comment>
<comment type="similarity">
    <text evidence="3">Belongs to the multicopper oxidase family.</text>
</comment>
<evidence type="ECO:0000256" key="7">
    <source>
        <dbReference type="ARBA" id="ARBA00022723"/>
    </source>
</evidence>
<reference evidence="19" key="1">
    <citation type="journal article" date="2010" name="Stand. Genomic Sci.">
        <title>Complete genome sequence of 'Thermobaculum terrenum' type strain (YNP1).</title>
        <authorList>
            <person name="Kiss H."/>
            <person name="Cleland D."/>
            <person name="Lapidus A."/>
            <person name="Lucas S."/>
            <person name="Glavina Del Rio T."/>
            <person name="Nolan M."/>
            <person name="Tice H."/>
            <person name="Han C."/>
            <person name="Goodwin L."/>
            <person name="Pitluck S."/>
            <person name="Liolios K."/>
            <person name="Ivanova N."/>
            <person name="Mavromatis K."/>
            <person name="Ovchinnikova G."/>
            <person name="Pati A."/>
            <person name="Chen A."/>
            <person name="Palaniappan K."/>
            <person name="Land M."/>
            <person name="Hauser L."/>
            <person name="Chang Y."/>
            <person name="Jeffries C."/>
            <person name="Lu M."/>
            <person name="Brettin T."/>
            <person name="Detter J."/>
            <person name="Goker M."/>
            <person name="Tindall B."/>
            <person name="Beck B."/>
            <person name="McDermott T."/>
            <person name="Woyke T."/>
            <person name="Bristow J."/>
            <person name="Eisen J."/>
            <person name="Markowitz V."/>
            <person name="Hugenholtz P."/>
            <person name="Kyrpides N."/>
            <person name="Klenk H."/>
            <person name="Cheng J."/>
        </authorList>
    </citation>
    <scope>NUCLEOTIDE SEQUENCE [LARGE SCALE GENOMIC DNA]</scope>
    <source>
        <strain evidence="19">ATCC BAA-798 / YNP1</strain>
    </source>
</reference>
<evidence type="ECO:0000256" key="14">
    <source>
        <dbReference type="SAM" id="SignalP"/>
    </source>
</evidence>
<keyword evidence="19" id="KW-1185">Reference proteome</keyword>
<keyword evidence="8" id="KW-0677">Repeat</keyword>
<dbReference type="HOGENOM" id="CLU_539608_0_0_0"/>
<dbReference type="CDD" id="cd04202">
    <property type="entry name" value="CuRO_D2_2dMcoN_like"/>
    <property type="match status" value="1"/>
</dbReference>
<evidence type="ECO:0000256" key="3">
    <source>
        <dbReference type="ARBA" id="ARBA00010609"/>
    </source>
</evidence>
<evidence type="ECO:0000256" key="12">
    <source>
        <dbReference type="PIRSR" id="PIRSR601287-1"/>
    </source>
</evidence>
<organism evidence="18 19">
    <name type="scientific">Thermobaculum terrenum (strain ATCC BAA-798 / CCMEE 7001 / YNP1)</name>
    <dbReference type="NCBI Taxonomy" id="525904"/>
    <lineage>
        <taxon>Bacteria</taxon>
        <taxon>Bacillati</taxon>
        <taxon>Chloroflexota</taxon>
        <taxon>Chloroflexia</taxon>
        <taxon>Candidatus Thermobaculales</taxon>
        <taxon>Candidatus Thermobaculaceae</taxon>
        <taxon>Thermobaculum</taxon>
    </lineage>
</organism>
<dbReference type="InterPro" id="IPR011706">
    <property type="entry name" value="Cu-oxidase_C"/>
</dbReference>
<evidence type="ECO:0000256" key="5">
    <source>
        <dbReference type="ARBA" id="ARBA00011882"/>
    </source>
</evidence>
<evidence type="ECO:0000259" key="15">
    <source>
        <dbReference type="Pfam" id="PF07731"/>
    </source>
</evidence>
<feature type="domain" description="EfeO-type cupredoxin-like" evidence="17">
    <location>
        <begin position="82"/>
        <end position="148"/>
    </location>
</feature>
<dbReference type="InterPro" id="IPR045087">
    <property type="entry name" value="Cu-oxidase_fam"/>
</dbReference>
<name>D1CHB6_THET1</name>
<evidence type="ECO:0000256" key="10">
    <source>
        <dbReference type="ARBA" id="ARBA00023008"/>
    </source>
</evidence>
<evidence type="ECO:0000313" key="18">
    <source>
        <dbReference type="EMBL" id="ACZ43137.1"/>
    </source>
</evidence>
<evidence type="ECO:0000256" key="13">
    <source>
        <dbReference type="SAM" id="MobiDB-lite"/>
    </source>
</evidence>
<dbReference type="RefSeq" id="WP_012876168.1">
    <property type="nucleotide sequence ID" value="NC_013526.1"/>
</dbReference>
<feature type="binding site" description="type 1 copper site" evidence="12">
    <location>
        <position position="351"/>
    </location>
    <ligand>
        <name>Cu cation</name>
        <dbReference type="ChEBI" id="CHEBI:23378"/>
        <label>1</label>
    </ligand>
</feature>
<comment type="subunit">
    <text evidence="4">Homotrimer.</text>
</comment>
<dbReference type="EMBL" id="CP001826">
    <property type="protein sequence ID" value="ACZ43137.1"/>
    <property type="molecule type" value="Genomic_DNA"/>
</dbReference>
<feature type="chain" id="PRO_5003021284" description="Copper-containing nitrite reductase" evidence="14">
    <location>
        <begin position="35"/>
        <end position="505"/>
    </location>
</feature>
<protein>
    <recommendedName>
        <fullName evidence="6">Copper-containing nitrite reductase</fullName>
        <ecNumber evidence="5">1.7.2.1</ecNumber>
    </recommendedName>
</protein>
<feature type="domain" description="Plastocyanin-like" evidence="16">
    <location>
        <begin position="262"/>
        <end position="374"/>
    </location>
</feature>
<evidence type="ECO:0000256" key="8">
    <source>
        <dbReference type="ARBA" id="ARBA00022737"/>
    </source>
</evidence>
<dbReference type="eggNOG" id="COG4454">
    <property type="taxonomic scope" value="Bacteria"/>
</dbReference>
<dbReference type="OrthoDB" id="9757546at2"/>
<dbReference type="eggNOG" id="COG2132">
    <property type="taxonomic scope" value="Bacteria"/>
</dbReference>
<feature type="domain" description="Plastocyanin-like" evidence="15">
    <location>
        <begin position="385"/>
        <end position="489"/>
    </location>
</feature>
<evidence type="ECO:0000259" key="17">
    <source>
        <dbReference type="Pfam" id="PF13473"/>
    </source>
</evidence>
<evidence type="ECO:0000259" key="16">
    <source>
        <dbReference type="Pfam" id="PF07732"/>
    </source>
</evidence>
<dbReference type="CDD" id="cd13860">
    <property type="entry name" value="CuRO_1_2dMco_1"/>
    <property type="match status" value="1"/>
</dbReference>
<feature type="region of interest" description="Disordered" evidence="13">
    <location>
        <begin position="51"/>
        <end position="84"/>
    </location>
</feature>
<evidence type="ECO:0000256" key="4">
    <source>
        <dbReference type="ARBA" id="ARBA00011233"/>
    </source>
</evidence>
<dbReference type="InterPro" id="IPR008972">
    <property type="entry name" value="Cupredoxin"/>
</dbReference>
<dbReference type="PRINTS" id="PR00695">
    <property type="entry name" value="CUNO2RDTASE"/>
</dbReference>
<dbReference type="Pfam" id="PF13473">
    <property type="entry name" value="Cupredoxin_1"/>
    <property type="match status" value="1"/>
</dbReference>
<feature type="binding site" description="type 1 copper site" evidence="12">
    <location>
        <position position="311"/>
    </location>
    <ligand>
        <name>Cu cation</name>
        <dbReference type="ChEBI" id="CHEBI:23378"/>
        <label>1</label>
    </ligand>
</feature>
<evidence type="ECO:0000256" key="11">
    <source>
        <dbReference type="ARBA" id="ARBA00049340"/>
    </source>
</evidence>
<evidence type="ECO:0000256" key="2">
    <source>
        <dbReference type="ARBA" id="ARBA00001973"/>
    </source>
</evidence>
<accession>D1CHB6</accession>
<dbReference type="EC" id="1.7.2.1" evidence="5"/>
<dbReference type="AlphaFoldDB" id="D1CHB6"/>
<dbReference type="InterPro" id="IPR011707">
    <property type="entry name" value="Cu-oxidase-like_N"/>
</dbReference>
<sequence length="505" mass="54535">MSNLHSWFPGRISMLMVVLSLVAAACTASYGAQVTEVTGVNEQTPEGYLQAQATPQASPSARAGSAVLSSEQAGGTGQAGQAQRESAAAAEVTVTAKEFQLQPATIAIPAGKVVRLTFRNEGAVEHDFEVQGLRADEVVVVERSANLSAAMSANLDQQTSAGQVYAAAAPGEATTIEFKVSTSGRYQAVCTIPGHKEAGMTTEVVVGRGASQGHDHQMHQNSGSMPHVSHASVVKAGKYGLQEIKPRIVHGVKVFNLTAEHVKWEVLPGEYIDAYAYNGMVPGPLIRVKEGDRVRIHFKNELPEPTTIHFHGNTLPNSMDGVPDVTQPVVKPGQSFTYEFKAEPVGTFIYHTHHNSAIQEPKGLYGVLIIEPRHQKKSYDQEVIQVLSEAEGYYLINGKAFPATTPIKAKRGERVLVRLINLGQMVHPMHMHGNPFEIVATDGHDVPPAARLTKDVVTIGPGERYDLLVKMDNPGKWMFHCHILSHVQNHGQEPGGMITLVNVSK</sequence>
<keyword evidence="9" id="KW-0560">Oxidoreductase</keyword>
<dbReference type="SUPFAM" id="SSF49503">
    <property type="entry name" value="Cupredoxins"/>
    <property type="match status" value="3"/>
</dbReference>
<dbReference type="InterPro" id="IPR001287">
    <property type="entry name" value="NO2-reductase_Cu"/>
</dbReference>
<dbReference type="Pfam" id="PF07732">
    <property type="entry name" value="Cu-oxidase_3"/>
    <property type="match status" value="1"/>
</dbReference>
<proteinExistence type="inferred from homology"/>
<dbReference type="GO" id="GO:0050421">
    <property type="term" value="F:nitrite reductase (NO-forming) activity"/>
    <property type="evidence" value="ECO:0007669"/>
    <property type="project" value="UniProtKB-EC"/>
</dbReference>
<comment type="cofactor">
    <cofactor evidence="1">
        <name>Cu(+)</name>
        <dbReference type="ChEBI" id="CHEBI:49552"/>
    </cofactor>
</comment>
<dbReference type="Pfam" id="PF07731">
    <property type="entry name" value="Cu-oxidase_2"/>
    <property type="match status" value="1"/>
</dbReference>
<keyword evidence="7 12" id="KW-0479">Metal-binding</keyword>
<comment type="catalytic activity">
    <reaction evidence="11">
        <text>nitric oxide + Fe(III)-[cytochrome c] + H2O = Fe(II)-[cytochrome c] + nitrite + 2 H(+)</text>
        <dbReference type="Rhea" id="RHEA:15233"/>
        <dbReference type="Rhea" id="RHEA-COMP:10350"/>
        <dbReference type="Rhea" id="RHEA-COMP:14399"/>
        <dbReference type="ChEBI" id="CHEBI:15377"/>
        <dbReference type="ChEBI" id="CHEBI:15378"/>
        <dbReference type="ChEBI" id="CHEBI:16301"/>
        <dbReference type="ChEBI" id="CHEBI:16480"/>
        <dbReference type="ChEBI" id="CHEBI:29033"/>
        <dbReference type="ChEBI" id="CHEBI:29034"/>
        <dbReference type="EC" id="1.7.2.1"/>
    </reaction>
</comment>
<keyword evidence="14" id="KW-0732">Signal</keyword>
<dbReference type="Gene3D" id="2.60.40.420">
    <property type="entry name" value="Cupredoxins - blue copper proteins"/>
    <property type="match status" value="3"/>
</dbReference>
<dbReference type="STRING" id="525904.Tter_2238"/>
<dbReference type="KEGG" id="ttr:Tter_2238"/>
<dbReference type="GO" id="GO:0005507">
    <property type="term" value="F:copper ion binding"/>
    <property type="evidence" value="ECO:0007669"/>
    <property type="project" value="InterPro"/>
</dbReference>
<dbReference type="Proteomes" id="UP000000323">
    <property type="component" value="Chromosome 2"/>
</dbReference>
<dbReference type="PANTHER" id="PTHR11709">
    <property type="entry name" value="MULTI-COPPER OXIDASE"/>
    <property type="match status" value="1"/>
</dbReference>
<gene>
    <name evidence="18" type="ordered locus">Tter_2238</name>
</gene>
<keyword evidence="10 12" id="KW-0186">Copper</keyword>
<feature type="signal peptide" evidence="14">
    <location>
        <begin position="1"/>
        <end position="34"/>
    </location>
</feature>
<feature type="compositionally biased region" description="Low complexity" evidence="13">
    <location>
        <begin position="51"/>
        <end position="63"/>
    </location>
</feature>